<feature type="domain" description="FecR N-terminal" evidence="3">
    <location>
        <begin position="11"/>
        <end position="48"/>
    </location>
</feature>
<dbReference type="InterPro" id="IPR032623">
    <property type="entry name" value="FecR_N"/>
</dbReference>
<evidence type="ECO:0000259" key="2">
    <source>
        <dbReference type="Pfam" id="PF04773"/>
    </source>
</evidence>
<dbReference type="EMBL" id="WQMS01000013">
    <property type="protein sequence ID" value="MVO78498.1"/>
    <property type="molecule type" value="Genomic_DNA"/>
</dbReference>
<dbReference type="Gene3D" id="2.60.120.1440">
    <property type="match status" value="1"/>
</dbReference>
<feature type="domain" description="FecR protein" evidence="2">
    <location>
        <begin position="101"/>
        <end position="189"/>
    </location>
</feature>
<evidence type="ECO:0000259" key="3">
    <source>
        <dbReference type="Pfam" id="PF16220"/>
    </source>
</evidence>
<reference evidence="4 5" key="1">
    <citation type="submission" date="2019-12" db="EMBL/GenBank/DDBJ databases">
        <authorList>
            <person name="Huq M.A."/>
        </authorList>
    </citation>
    <scope>NUCLEOTIDE SEQUENCE [LARGE SCALE GENOMIC DNA]</scope>
    <source>
        <strain evidence="4 5">MAH-20</strain>
    </source>
</reference>
<feature type="transmembrane region" description="Helical" evidence="1">
    <location>
        <begin position="72"/>
        <end position="93"/>
    </location>
</feature>
<keyword evidence="1" id="KW-0812">Transmembrane</keyword>
<dbReference type="InterPro" id="IPR006860">
    <property type="entry name" value="FecR"/>
</dbReference>
<protein>
    <submittedName>
        <fullName evidence="4">DUF4880 domain-containing protein</fullName>
    </submittedName>
</protein>
<gene>
    <name evidence="4" type="ORF">GON01_11210</name>
</gene>
<accession>A0A6I4J337</accession>
<dbReference type="Proteomes" id="UP000441389">
    <property type="component" value="Unassembled WGS sequence"/>
</dbReference>
<keyword evidence="1" id="KW-1133">Transmembrane helix</keyword>
<name>A0A6I4J337_9SPHN</name>
<keyword evidence="5" id="KW-1185">Reference proteome</keyword>
<evidence type="ECO:0000313" key="5">
    <source>
        <dbReference type="Proteomes" id="UP000441389"/>
    </source>
</evidence>
<keyword evidence="1" id="KW-0472">Membrane</keyword>
<dbReference type="AlphaFoldDB" id="A0A6I4J337"/>
<organism evidence="4 5">
    <name type="scientific">Sphingomonas horti</name>
    <dbReference type="NCBI Taxonomy" id="2682842"/>
    <lineage>
        <taxon>Bacteria</taxon>
        <taxon>Pseudomonadati</taxon>
        <taxon>Pseudomonadota</taxon>
        <taxon>Alphaproteobacteria</taxon>
        <taxon>Sphingomonadales</taxon>
        <taxon>Sphingomonadaceae</taxon>
        <taxon>Sphingomonas</taxon>
    </lineage>
</organism>
<dbReference type="PANTHER" id="PTHR30273:SF2">
    <property type="entry name" value="PROTEIN FECR"/>
    <property type="match status" value="1"/>
</dbReference>
<dbReference type="PIRSF" id="PIRSF018266">
    <property type="entry name" value="FecR"/>
    <property type="match status" value="1"/>
</dbReference>
<proteinExistence type="predicted"/>
<comment type="caution">
    <text evidence="4">The sequence shown here is derived from an EMBL/GenBank/DDBJ whole genome shotgun (WGS) entry which is preliminary data.</text>
</comment>
<evidence type="ECO:0000313" key="4">
    <source>
        <dbReference type="EMBL" id="MVO78498.1"/>
    </source>
</evidence>
<dbReference type="Pfam" id="PF16220">
    <property type="entry name" value="DUF4880"/>
    <property type="match status" value="1"/>
</dbReference>
<dbReference type="InterPro" id="IPR012373">
    <property type="entry name" value="Ferrdict_sens_TM"/>
</dbReference>
<evidence type="ECO:0000256" key="1">
    <source>
        <dbReference type="SAM" id="Phobius"/>
    </source>
</evidence>
<dbReference type="GO" id="GO:0016989">
    <property type="term" value="F:sigma factor antagonist activity"/>
    <property type="evidence" value="ECO:0007669"/>
    <property type="project" value="TreeGrafter"/>
</dbReference>
<dbReference type="RefSeq" id="WP_157027432.1">
    <property type="nucleotide sequence ID" value="NZ_WQMS01000013.1"/>
</dbReference>
<dbReference type="Pfam" id="PF04773">
    <property type="entry name" value="FecR"/>
    <property type="match status" value="1"/>
</dbReference>
<sequence>MSARVTREAEDQAVAWVMLTRDPSFADWDGFTAWLEADPGHARLYDELSVADERIAEQLARREPIARRRWRWPVMGGAVAAALALVAVVPSMMQPGFAPQTIASAAGQKLTVRLADGSRIDMNGGTRLVLEGPRHARLERGEALFTVAHDEARPFEVRSGDALIRDIGTAFNVVREPMRFTVTVSEGEIVFNPEREQVHVPAGQQIEESGDQLLVTRVDAAQVGAWRQGRLIYRGAKLDRVAGDLSRGLGLTVAADASVSARPFSGIIQLEGKGEDALRSAATILGVEVRRSGDRWLLVAP</sequence>
<dbReference type="PANTHER" id="PTHR30273">
    <property type="entry name" value="PERIPLASMIC SIGNAL SENSOR AND SIGMA FACTOR ACTIVATOR FECR-RELATED"/>
    <property type="match status" value="1"/>
</dbReference>